<proteinExistence type="predicted"/>
<dbReference type="EMBL" id="PETL01000104">
    <property type="protein sequence ID" value="PIV64464.1"/>
    <property type="molecule type" value="Genomic_DNA"/>
</dbReference>
<reference evidence="5" key="1">
    <citation type="submission" date="2017-09" db="EMBL/GenBank/DDBJ databases">
        <title>Depth-based differentiation of microbial function through sediment-hosted aquifers and enrichment of novel symbionts in the deep terrestrial subsurface.</title>
        <authorList>
            <person name="Probst A.J."/>
            <person name="Ladd B."/>
            <person name="Jarett J.K."/>
            <person name="Geller-Mcgrath D.E."/>
            <person name="Sieber C.M.K."/>
            <person name="Emerson J.B."/>
            <person name="Anantharaman K."/>
            <person name="Thomas B.C."/>
            <person name="Malmstrom R."/>
            <person name="Stieglmeier M."/>
            <person name="Klingl A."/>
            <person name="Woyke T."/>
            <person name="Ryan C.M."/>
            <person name="Banfield J.F."/>
        </authorList>
    </citation>
    <scope>NUCLEOTIDE SEQUENCE [LARGE SCALE GENOMIC DNA]</scope>
</reference>
<dbReference type="Pfam" id="PF01695">
    <property type="entry name" value="IstB_IS21"/>
    <property type="match status" value="1"/>
</dbReference>
<sequence length="263" mass="29945">MVTKNQLPAKLKELRLSGMMETLDLRVDQAQKEKLGYINFLELLLEDEIARRAQKQLSSRISKAHFDEEKTLTSFDFSFNPEVPAEKIRNLATCRFIESKESAIICGHVGTGKSHVAQSIGHIACRRGYNVLYSKTPRLLTDIKNARAEGCWGARLKKYIRPDLLIMDDFGTRGIDDLQCEDLYELVGERHLKGSTIVVSNRSPKQWYALFSNPVLGESILDRLINTAHHIVMKGKSYRPMLRPDKGKETVKITEKTLKQAKN</sequence>
<keyword evidence="1" id="KW-0547">Nucleotide-binding</keyword>
<dbReference type="Proteomes" id="UP000228886">
    <property type="component" value="Unassembled WGS sequence"/>
</dbReference>
<dbReference type="AlphaFoldDB" id="A0A2M7E9S5"/>
<evidence type="ECO:0000259" key="3">
    <source>
        <dbReference type="Pfam" id="PF01695"/>
    </source>
</evidence>
<gene>
    <name evidence="4" type="ORF">COS11_02090</name>
</gene>
<dbReference type="InterPro" id="IPR027417">
    <property type="entry name" value="P-loop_NTPase"/>
</dbReference>
<keyword evidence="2 4" id="KW-0067">ATP-binding</keyword>
<evidence type="ECO:0000256" key="1">
    <source>
        <dbReference type="ARBA" id="ARBA00022741"/>
    </source>
</evidence>
<evidence type="ECO:0000313" key="4">
    <source>
        <dbReference type="EMBL" id="PIV64464.1"/>
    </source>
</evidence>
<dbReference type="InterPro" id="IPR028350">
    <property type="entry name" value="DNAC/IstB-like"/>
</dbReference>
<dbReference type="PIRSF" id="PIRSF003073">
    <property type="entry name" value="DNAC_TnpB_IstB"/>
    <property type="match status" value="1"/>
</dbReference>
<evidence type="ECO:0000256" key="2">
    <source>
        <dbReference type="ARBA" id="ARBA00022840"/>
    </source>
</evidence>
<dbReference type="GO" id="GO:0006260">
    <property type="term" value="P:DNA replication"/>
    <property type="evidence" value="ECO:0007669"/>
    <property type="project" value="TreeGrafter"/>
</dbReference>
<dbReference type="NCBIfam" id="NF038214">
    <property type="entry name" value="IS21_help_AAA"/>
    <property type="match status" value="1"/>
</dbReference>
<feature type="domain" description="IstB-like ATP-binding" evidence="3">
    <location>
        <begin position="9"/>
        <end position="239"/>
    </location>
</feature>
<dbReference type="InterPro" id="IPR002611">
    <property type="entry name" value="IstB_ATP-bd"/>
</dbReference>
<comment type="caution">
    <text evidence="4">The sequence shown here is derived from an EMBL/GenBank/DDBJ whole genome shotgun (WGS) entry which is preliminary data.</text>
</comment>
<dbReference type="PANTHER" id="PTHR30050">
    <property type="entry name" value="CHROMOSOMAL REPLICATION INITIATOR PROTEIN DNAA"/>
    <property type="match status" value="1"/>
</dbReference>
<dbReference type="PANTHER" id="PTHR30050:SF4">
    <property type="entry name" value="ATP-BINDING PROTEIN RV3427C IN INSERTION SEQUENCE-RELATED"/>
    <property type="match status" value="1"/>
</dbReference>
<name>A0A2M7E9S5_9BACT</name>
<organism evidence="4 5">
    <name type="scientific">bacterium (Candidatus Ratteibacteria) CG01_land_8_20_14_3_00_40_19</name>
    <dbReference type="NCBI Taxonomy" id="2014290"/>
    <lineage>
        <taxon>Bacteria</taxon>
        <taxon>Candidatus Ratteibacteria</taxon>
    </lineage>
</organism>
<dbReference type="GO" id="GO:0005524">
    <property type="term" value="F:ATP binding"/>
    <property type="evidence" value="ECO:0007669"/>
    <property type="project" value="UniProtKB-KW"/>
</dbReference>
<evidence type="ECO:0000313" key="5">
    <source>
        <dbReference type="Proteomes" id="UP000228886"/>
    </source>
</evidence>
<protein>
    <submittedName>
        <fullName evidence="4">ATP-binding protein</fullName>
    </submittedName>
</protein>
<dbReference type="CDD" id="cd00009">
    <property type="entry name" value="AAA"/>
    <property type="match status" value="1"/>
</dbReference>
<dbReference type="InterPro" id="IPR047661">
    <property type="entry name" value="IstB"/>
</dbReference>
<accession>A0A2M7E9S5</accession>
<dbReference type="SUPFAM" id="SSF52540">
    <property type="entry name" value="P-loop containing nucleoside triphosphate hydrolases"/>
    <property type="match status" value="1"/>
</dbReference>
<dbReference type="Gene3D" id="3.40.50.300">
    <property type="entry name" value="P-loop containing nucleotide triphosphate hydrolases"/>
    <property type="match status" value="1"/>
</dbReference>